<dbReference type="AlphaFoldDB" id="A0A3Q2CNM4"/>
<keyword evidence="2" id="KW-0732">Signal</keyword>
<evidence type="ECO:0000313" key="3">
    <source>
        <dbReference type="Ensembl" id="ENSCVAP00000006988.1"/>
    </source>
</evidence>
<feature type="compositionally biased region" description="Basic and acidic residues" evidence="1">
    <location>
        <begin position="49"/>
        <end position="62"/>
    </location>
</feature>
<dbReference type="OMA" id="VQNAEIM"/>
<reference evidence="3" key="1">
    <citation type="submission" date="2025-08" db="UniProtKB">
        <authorList>
            <consortium name="Ensembl"/>
        </authorList>
    </citation>
    <scope>IDENTIFICATION</scope>
</reference>
<feature type="chain" id="PRO_5018667412" description="Somatostatin/Cortistatin C-terminal domain-containing protein" evidence="2">
    <location>
        <begin position="21"/>
        <end position="82"/>
    </location>
</feature>
<dbReference type="Proteomes" id="UP000265020">
    <property type="component" value="Unassembled WGS sequence"/>
</dbReference>
<feature type="signal peptide" evidence="2">
    <location>
        <begin position="1"/>
        <end position="20"/>
    </location>
</feature>
<evidence type="ECO:0000256" key="2">
    <source>
        <dbReference type="SAM" id="SignalP"/>
    </source>
</evidence>
<organism evidence="3 4">
    <name type="scientific">Cyprinodon variegatus</name>
    <name type="common">Sheepshead minnow</name>
    <dbReference type="NCBI Taxonomy" id="28743"/>
    <lineage>
        <taxon>Eukaryota</taxon>
        <taxon>Metazoa</taxon>
        <taxon>Chordata</taxon>
        <taxon>Craniata</taxon>
        <taxon>Vertebrata</taxon>
        <taxon>Euteleostomi</taxon>
        <taxon>Actinopterygii</taxon>
        <taxon>Neopterygii</taxon>
        <taxon>Teleostei</taxon>
        <taxon>Neoteleostei</taxon>
        <taxon>Acanthomorphata</taxon>
        <taxon>Ovalentaria</taxon>
        <taxon>Atherinomorphae</taxon>
        <taxon>Cyprinodontiformes</taxon>
        <taxon>Cyprinodontidae</taxon>
        <taxon>Cyprinodon</taxon>
    </lineage>
</organism>
<reference evidence="3" key="2">
    <citation type="submission" date="2025-09" db="UniProtKB">
        <authorList>
            <consortium name="Ensembl"/>
        </authorList>
    </citation>
    <scope>IDENTIFICATION</scope>
</reference>
<sequence length="82" mass="9626">MAFLLCTVGILCFALCIVENKEIIEKYENLQLLQDSPFDKLHALVRSFEREKQEKNQKRDAKPGSTTRKPCRVFFWKSWASC</sequence>
<dbReference type="Ensembl" id="ENSCVAT00000004055.1">
    <property type="protein sequence ID" value="ENSCVAP00000006988.1"/>
    <property type="gene ID" value="ENSCVAG00000008592.1"/>
</dbReference>
<name>A0A3Q2CNM4_CYPVA</name>
<keyword evidence="4" id="KW-1185">Reference proteome</keyword>
<protein>
    <recommendedName>
        <fullName evidence="5">Somatostatin/Cortistatin C-terminal domain-containing protein</fullName>
    </recommendedName>
</protein>
<feature type="region of interest" description="Disordered" evidence="1">
    <location>
        <begin position="49"/>
        <end position="68"/>
    </location>
</feature>
<evidence type="ECO:0000313" key="4">
    <source>
        <dbReference type="Proteomes" id="UP000265020"/>
    </source>
</evidence>
<dbReference type="STRING" id="28743.ENSCVAP00000006988"/>
<dbReference type="GeneTree" id="ENSGT00940000177127"/>
<evidence type="ECO:0000256" key="1">
    <source>
        <dbReference type="SAM" id="MobiDB-lite"/>
    </source>
</evidence>
<proteinExistence type="predicted"/>
<accession>A0A3Q2CNM4</accession>
<evidence type="ECO:0008006" key="5">
    <source>
        <dbReference type="Google" id="ProtNLM"/>
    </source>
</evidence>